<dbReference type="SUPFAM" id="SSF54909">
    <property type="entry name" value="Dimeric alpha+beta barrel"/>
    <property type="match status" value="1"/>
</dbReference>
<dbReference type="Gene3D" id="3.30.70.1060">
    <property type="entry name" value="Dimeric alpha+beta barrel"/>
    <property type="match status" value="1"/>
</dbReference>
<dbReference type="PANTHER" id="PTHR33606">
    <property type="entry name" value="PROTEIN YCII"/>
    <property type="match status" value="1"/>
</dbReference>
<sequence>MHFLVIAYDHPGEEGRRRRAAARERHLAQAASMSEVEAVFGTAILDDDGAMIGSMLVMAAESRAALDSWLRVEPYVVEDVWREVRVNRCAIGPSFLPAGETSP</sequence>
<accession>A0ABP8PSJ9</accession>
<evidence type="ECO:0000313" key="3">
    <source>
        <dbReference type="EMBL" id="GAA4492183.1"/>
    </source>
</evidence>
<organism evidence="3 4">
    <name type="scientific">Actinoallomurus oryzae</name>
    <dbReference type="NCBI Taxonomy" id="502180"/>
    <lineage>
        <taxon>Bacteria</taxon>
        <taxon>Bacillati</taxon>
        <taxon>Actinomycetota</taxon>
        <taxon>Actinomycetes</taxon>
        <taxon>Streptosporangiales</taxon>
        <taxon>Thermomonosporaceae</taxon>
        <taxon>Actinoallomurus</taxon>
    </lineage>
</organism>
<comment type="similarity">
    <text evidence="1">Belongs to the YciI family.</text>
</comment>
<dbReference type="Proteomes" id="UP001500503">
    <property type="component" value="Unassembled WGS sequence"/>
</dbReference>
<comment type="caution">
    <text evidence="3">The sequence shown here is derived from an EMBL/GenBank/DDBJ whole genome shotgun (WGS) entry which is preliminary data.</text>
</comment>
<keyword evidence="4" id="KW-1185">Reference proteome</keyword>
<feature type="domain" description="YCII-related" evidence="2">
    <location>
        <begin position="1"/>
        <end position="87"/>
    </location>
</feature>
<dbReference type="PANTHER" id="PTHR33606:SF3">
    <property type="entry name" value="PROTEIN YCII"/>
    <property type="match status" value="1"/>
</dbReference>
<dbReference type="Pfam" id="PF03795">
    <property type="entry name" value="YCII"/>
    <property type="match status" value="1"/>
</dbReference>
<evidence type="ECO:0000259" key="2">
    <source>
        <dbReference type="Pfam" id="PF03795"/>
    </source>
</evidence>
<dbReference type="InterPro" id="IPR005545">
    <property type="entry name" value="YCII"/>
</dbReference>
<dbReference type="RefSeq" id="WP_345462704.1">
    <property type="nucleotide sequence ID" value="NZ_BAABHF010000017.1"/>
</dbReference>
<dbReference type="EMBL" id="BAABHF010000017">
    <property type="protein sequence ID" value="GAA4492183.1"/>
    <property type="molecule type" value="Genomic_DNA"/>
</dbReference>
<reference evidence="4" key="1">
    <citation type="journal article" date="2019" name="Int. J. Syst. Evol. Microbiol.">
        <title>The Global Catalogue of Microorganisms (GCM) 10K type strain sequencing project: providing services to taxonomists for standard genome sequencing and annotation.</title>
        <authorList>
            <consortium name="The Broad Institute Genomics Platform"/>
            <consortium name="The Broad Institute Genome Sequencing Center for Infectious Disease"/>
            <person name="Wu L."/>
            <person name="Ma J."/>
        </authorList>
    </citation>
    <scope>NUCLEOTIDE SEQUENCE [LARGE SCALE GENOMIC DNA]</scope>
    <source>
        <strain evidence="4">JCM 17933</strain>
    </source>
</reference>
<protein>
    <recommendedName>
        <fullName evidence="2">YCII-related domain-containing protein</fullName>
    </recommendedName>
</protein>
<dbReference type="InterPro" id="IPR051807">
    <property type="entry name" value="Sec-metab_biosynth-assoc"/>
</dbReference>
<evidence type="ECO:0000313" key="4">
    <source>
        <dbReference type="Proteomes" id="UP001500503"/>
    </source>
</evidence>
<gene>
    <name evidence="3" type="ORF">GCM10023191_027740</name>
</gene>
<dbReference type="InterPro" id="IPR011008">
    <property type="entry name" value="Dimeric_a/b-barrel"/>
</dbReference>
<evidence type="ECO:0000256" key="1">
    <source>
        <dbReference type="ARBA" id="ARBA00007689"/>
    </source>
</evidence>
<proteinExistence type="inferred from homology"/>
<name>A0ABP8PSJ9_9ACTN</name>